<name>A0A3D9CJU7_9FLAO</name>
<dbReference type="OrthoDB" id="9814627at2"/>
<evidence type="ECO:0000313" key="2">
    <source>
        <dbReference type="Proteomes" id="UP000256326"/>
    </source>
</evidence>
<dbReference type="Proteomes" id="UP000256326">
    <property type="component" value="Unassembled WGS sequence"/>
</dbReference>
<dbReference type="EMBL" id="QNUG01000071">
    <property type="protein sequence ID" value="REC66018.1"/>
    <property type="molecule type" value="Genomic_DNA"/>
</dbReference>
<sequence length="1045" mass="117878">MRKKLYSTSLLLVTLKIFGQGAMSPVEIKSPQSYAFEKYGNIPVNLYTGSIDLRIPIASIGEKGLDISATLVYDSSGFIPHKKSDAAGVNWSLIAGGRITRNLNRIPDEYVGSPTTLGGNPYDTGKDLHGFLKGVKTNPSTNTQAYNLYGGTGNTDGQLWWWMGPSANGYEGTPDSFSFNAMGLSGKFIIGNDGNVLVESNDPNIRVDISQMAIYGGRNFCTPPVSKITIKDGQGNQYIFGGDLSKYEISYSYSTDPASSHPFFQGYPMISSFSLSKIIFANNKEINFTYEEGTLNDNFCNLVPWTNAHNNEKLLSLETYNQDGARVDEWRNCPGGVSCGYEMSSGGSNTITYILLKKSILKSIRYLDDEIKINYIDAGYPIKQDKLTSQFFNEWLIDNIETYHNNTPLKKTQFSYDHLGGTFKRPFLKSIKDLKTDQIYSFEYNKTTTLPAYYTKGIDHWGYWNGKDTNVSLAPFDTYNATTGDYTLNNTFRDANPQKYDVALLSKVIYPTKGYSIFEYEPQFYGKRVERISSSLFLPTLTNNSGLAGGARIKKIFNYAENGVLSTEKEYRYTTTLNGSSNSGILMNWPRYFYYIEMSGSSMVQKLMIKTSSNVQQNSLDSYNVGYSKVFEIDKNKGYIEHNFTTYETHPDLLNPDPTNTRQYMTGYTNFVPLNLYKNFKNLYGVDKSILRGKPLNQKYFSQSDLVNPIKVVNYEYYDNMDYNPNNSKDNNNYVSINHLTGYWVQGYRKFMNSAPVKKITTTDYLNNAALNSYQEFFYNSSRHLNLVEEKSTYTDGAILSKKYQYPEDVRHGNQAQQNIPPYQSTPYMVGKNMVGIPLITSNYKNNIFQNRQQVIFDYNPSSTLALPKSSIQYFEDQTITTPNNGYGSAIVPNPNYGITTISYDQYNSTGNLQQYTTKEGIPTAIVWGYNQTQPIAKIEGATYAQVSNLTTAIINASNDDNADTALGNPKENDLLTALDTFRANTALAGYQITTYSYDPLIGVRSITPPSGIREIYIYDTANRLKEVRDVNGNILNSYEYHYKP</sequence>
<reference evidence="1 2" key="1">
    <citation type="journal article" date="2006" name="Int. J. Syst. Evol. Microbiol.">
        <title>Chryseobacterium hispanicum sp. nov., isolated from the drinking water distribution system of Sevilla, Spain.</title>
        <authorList>
            <person name="Gallego V."/>
            <person name="Garcia M.T."/>
            <person name="Ventosa A."/>
        </authorList>
    </citation>
    <scope>NUCLEOTIDE SEQUENCE [LARGE SCALE GENOMIC DNA]</scope>
    <source>
        <strain evidence="1 2">KCTC 22104</strain>
    </source>
</reference>
<dbReference type="RefSeq" id="WP_116037150.1">
    <property type="nucleotide sequence ID" value="NZ_JBHLVV010000039.1"/>
</dbReference>
<organism evidence="1 2">
    <name type="scientific">Epilithonimonas hispanica</name>
    <dbReference type="NCBI Taxonomy" id="358687"/>
    <lineage>
        <taxon>Bacteria</taxon>
        <taxon>Pseudomonadati</taxon>
        <taxon>Bacteroidota</taxon>
        <taxon>Flavobacteriia</taxon>
        <taxon>Flavobacteriales</taxon>
        <taxon>Weeksellaceae</taxon>
        <taxon>Chryseobacterium group</taxon>
        <taxon>Epilithonimonas</taxon>
    </lineage>
</organism>
<comment type="caution">
    <text evidence="1">The sequence shown here is derived from an EMBL/GenBank/DDBJ whole genome shotgun (WGS) entry which is preliminary data.</text>
</comment>
<evidence type="ECO:0008006" key="3">
    <source>
        <dbReference type="Google" id="ProtNLM"/>
    </source>
</evidence>
<dbReference type="AlphaFoldDB" id="A0A3D9CJU7"/>
<keyword evidence="2" id="KW-1185">Reference proteome</keyword>
<gene>
    <name evidence="1" type="ORF">DRF58_17270</name>
</gene>
<protein>
    <recommendedName>
        <fullName evidence="3">YD repeat-containing protein</fullName>
    </recommendedName>
</protein>
<proteinExistence type="predicted"/>
<evidence type="ECO:0000313" key="1">
    <source>
        <dbReference type="EMBL" id="REC66018.1"/>
    </source>
</evidence>
<accession>A0A3D9CJU7</accession>